<dbReference type="Pfam" id="PF06041">
    <property type="entry name" value="DUF924"/>
    <property type="match status" value="1"/>
</dbReference>
<organism evidence="1 2">
    <name type="scientific">Cyanobium usitatum str. Tous</name>
    <dbReference type="NCBI Taxonomy" id="2116684"/>
    <lineage>
        <taxon>Bacteria</taxon>
        <taxon>Bacillati</taxon>
        <taxon>Cyanobacteriota</taxon>
        <taxon>Cyanophyceae</taxon>
        <taxon>Synechococcales</taxon>
        <taxon>Prochlorococcaceae</taxon>
        <taxon>Cyanobium</taxon>
    </lineage>
</organism>
<dbReference type="InterPro" id="IPR010323">
    <property type="entry name" value="DUF924"/>
</dbReference>
<dbReference type="RefSeq" id="WP_106502503.1">
    <property type="nucleotide sequence ID" value="NZ_PXXO01000005.1"/>
</dbReference>
<keyword evidence="2" id="KW-1185">Reference proteome</keyword>
<sequence length="185" mass="21174">MPGQRDQASEVLEFWFVETRPHQWFAKDRAFDQLLLQRFVALTRRAIAGELGAWDAEPTVALALVLLLDQFPRQIWRDSAIAFAGDPQALRLSLRAVELGWLETEPEQARRQFWLMPLMHSEDLAVQEAALPLFERFSDPRTADFACRHRDVIARFGRFPHRNAALGRVSSAAELAFLQTAGSRF</sequence>
<evidence type="ECO:0000313" key="1">
    <source>
        <dbReference type="EMBL" id="PSJ05984.1"/>
    </source>
</evidence>
<dbReference type="Proteomes" id="UP000243002">
    <property type="component" value="Unassembled WGS sequence"/>
</dbReference>
<evidence type="ECO:0000313" key="2">
    <source>
        <dbReference type="Proteomes" id="UP000243002"/>
    </source>
</evidence>
<dbReference type="InterPro" id="IPR011990">
    <property type="entry name" value="TPR-like_helical_dom_sf"/>
</dbReference>
<dbReference type="EMBL" id="PXXO01000005">
    <property type="protein sequence ID" value="PSJ05984.1"/>
    <property type="molecule type" value="Genomic_DNA"/>
</dbReference>
<dbReference type="AlphaFoldDB" id="A0A2P7MXM8"/>
<protein>
    <submittedName>
        <fullName evidence="1">DUF924 domain-containing protein</fullName>
    </submittedName>
</protein>
<comment type="caution">
    <text evidence="1">The sequence shown here is derived from an EMBL/GenBank/DDBJ whole genome shotgun (WGS) entry which is preliminary data.</text>
</comment>
<proteinExistence type="predicted"/>
<dbReference type="Gene3D" id="1.25.40.10">
    <property type="entry name" value="Tetratricopeptide repeat domain"/>
    <property type="match status" value="1"/>
</dbReference>
<gene>
    <name evidence="1" type="ORF">C7K55_06025</name>
</gene>
<dbReference type="OrthoDB" id="7593450at2"/>
<name>A0A2P7MXM8_9CYAN</name>
<dbReference type="Gene3D" id="1.20.58.320">
    <property type="entry name" value="TPR-like"/>
    <property type="match status" value="1"/>
</dbReference>
<reference evidence="1 2" key="1">
    <citation type="journal article" date="2018" name="Environ. Microbiol.">
        <title>Ecological and genomic features of two widespread freshwater picocyanobacteria.</title>
        <authorList>
            <person name="Cabello-Yeves P.J."/>
            <person name="Picazo A."/>
            <person name="Camacho A."/>
            <person name="Callieri C."/>
            <person name="Rosselli R."/>
            <person name="Roda-Garcia J.J."/>
            <person name="Coutinho F.H."/>
            <person name="Rodriguez-Valera F."/>
        </authorList>
    </citation>
    <scope>NUCLEOTIDE SEQUENCE [LARGE SCALE GENOMIC DNA]</scope>
    <source>
        <strain evidence="1 2">Tous</strain>
    </source>
</reference>
<dbReference type="SUPFAM" id="SSF48452">
    <property type="entry name" value="TPR-like"/>
    <property type="match status" value="1"/>
</dbReference>
<accession>A0A2P7MXM8</accession>